<sequence length="134" mass="15745">MIWNDIANHRYGPVFLNPVKEEDAPDYYEIIKKPMDLNSIKQRVKDGVTIVIKSTIEFHRDVMLMCTNSIMYNQEDSEVYPMAIEMKKHADDRIKTLRTYENRHQQSNTVFSSKQPSAGTIRRRISVNNTHDNK</sequence>
<dbReference type="PROSITE" id="PS50014">
    <property type="entry name" value="BROMODOMAIN_2"/>
    <property type="match status" value="1"/>
</dbReference>
<reference evidence="4 5" key="1">
    <citation type="submission" date="2016-08" db="EMBL/GenBank/DDBJ databases">
        <title>A Parts List for Fungal Cellulosomes Revealed by Comparative Genomics.</title>
        <authorList>
            <consortium name="DOE Joint Genome Institute"/>
            <person name="Haitjema C.H."/>
            <person name="Gilmore S.P."/>
            <person name="Henske J.K."/>
            <person name="Solomon K.V."/>
            <person name="De Groot R."/>
            <person name="Kuo A."/>
            <person name="Mondo S.J."/>
            <person name="Salamov A.A."/>
            <person name="Labutti K."/>
            <person name="Zhao Z."/>
            <person name="Chiniquy J."/>
            <person name="Barry K."/>
            <person name="Brewer H.M."/>
            <person name="Purvine S.O."/>
            <person name="Wright A.T."/>
            <person name="Boxma B."/>
            <person name="Van Alen T."/>
            <person name="Hackstein J.H."/>
            <person name="Baker S.E."/>
            <person name="Grigoriev I.V."/>
            <person name="O'Malley M.A."/>
        </authorList>
    </citation>
    <scope>NUCLEOTIDE SEQUENCE [LARGE SCALE GENOMIC DNA]</scope>
    <source>
        <strain evidence="4 5">G1</strain>
    </source>
</reference>
<name>A0A1Y2BRH2_9FUNG</name>
<protein>
    <submittedName>
        <fullName evidence="4">Bromodomain-containing protein</fullName>
    </submittedName>
</protein>
<dbReference type="InterPro" id="IPR036427">
    <property type="entry name" value="Bromodomain-like_sf"/>
</dbReference>
<evidence type="ECO:0000313" key="4">
    <source>
        <dbReference type="EMBL" id="ORY37349.1"/>
    </source>
</evidence>
<dbReference type="STRING" id="1754190.A0A1Y2BRH2"/>
<keyword evidence="5" id="KW-1185">Reference proteome</keyword>
<dbReference type="OrthoDB" id="1742084at2759"/>
<feature type="domain" description="Bromo" evidence="3">
    <location>
        <begin position="7"/>
        <end position="80"/>
    </location>
</feature>
<evidence type="ECO:0000259" key="3">
    <source>
        <dbReference type="PROSITE" id="PS50014"/>
    </source>
</evidence>
<dbReference type="GO" id="GO:0006325">
    <property type="term" value="P:chromatin organization"/>
    <property type="evidence" value="ECO:0007669"/>
    <property type="project" value="UniProtKB-ARBA"/>
</dbReference>
<keyword evidence="1 2" id="KW-0103">Bromodomain</keyword>
<dbReference type="AlphaFoldDB" id="A0A1Y2BRH2"/>
<dbReference type="EMBL" id="MCOG01000143">
    <property type="protein sequence ID" value="ORY37349.1"/>
    <property type="molecule type" value="Genomic_DNA"/>
</dbReference>
<evidence type="ECO:0000256" key="2">
    <source>
        <dbReference type="PROSITE-ProRule" id="PRU00035"/>
    </source>
</evidence>
<dbReference type="Gene3D" id="1.20.920.10">
    <property type="entry name" value="Bromodomain-like"/>
    <property type="match status" value="1"/>
</dbReference>
<dbReference type="Pfam" id="PF00439">
    <property type="entry name" value="Bromodomain"/>
    <property type="match status" value="1"/>
</dbReference>
<dbReference type="Proteomes" id="UP000193920">
    <property type="component" value="Unassembled WGS sequence"/>
</dbReference>
<dbReference type="PANTHER" id="PTHR15398">
    <property type="entry name" value="BROMODOMAIN-CONTAINING PROTEIN 8"/>
    <property type="match status" value="1"/>
</dbReference>
<dbReference type="PANTHER" id="PTHR15398:SF4">
    <property type="entry name" value="BROMODOMAIN-CONTAINING PROTEIN 8 ISOFORM X1"/>
    <property type="match status" value="1"/>
</dbReference>
<dbReference type="PRINTS" id="PR00503">
    <property type="entry name" value="BROMODOMAIN"/>
</dbReference>
<comment type="caution">
    <text evidence="4">The sequence shown here is derived from an EMBL/GenBank/DDBJ whole genome shotgun (WGS) entry which is preliminary data.</text>
</comment>
<accession>A0A1Y2BRH2</accession>
<proteinExistence type="predicted"/>
<organism evidence="4 5">
    <name type="scientific">Neocallimastix californiae</name>
    <dbReference type="NCBI Taxonomy" id="1754190"/>
    <lineage>
        <taxon>Eukaryota</taxon>
        <taxon>Fungi</taxon>
        <taxon>Fungi incertae sedis</taxon>
        <taxon>Chytridiomycota</taxon>
        <taxon>Chytridiomycota incertae sedis</taxon>
        <taxon>Neocallimastigomycetes</taxon>
        <taxon>Neocallimastigales</taxon>
        <taxon>Neocallimastigaceae</taxon>
        <taxon>Neocallimastix</taxon>
    </lineage>
</organism>
<evidence type="ECO:0000256" key="1">
    <source>
        <dbReference type="ARBA" id="ARBA00023117"/>
    </source>
</evidence>
<dbReference type="InterPro" id="IPR001487">
    <property type="entry name" value="Bromodomain"/>
</dbReference>
<dbReference type="GO" id="GO:0035267">
    <property type="term" value="C:NuA4 histone acetyltransferase complex"/>
    <property type="evidence" value="ECO:0007669"/>
    <property type="project" value="TreeGrafter"/>
</dbReference>
<evidence type="ECO:0000313" key="5">
    <source>
        <dbReference type="Proteomes" id="UP000193920"/>
    </source>
</evidence>
<dbReference type="SUPFAM" id="SSF47370">
    <property type="entry name" value="Bromodomain"/>
    <property type="match status" value="1"/>
</dbReference>
<gene>
    <name evidence="4" type="ORF">LY90DRAFT_459424</name>
</gene>
<dbReference type="SMART" id="SM00297">
    <property type="entry name" value="BROMO"/>
    <property type="match status" value="1"/>
</dbReference>